<protein>
    <submittedName>
        <fullName evidence="2">Uncharacterized protein</fullName>
    </submittedName>
</protein>
<organism evidence="2 3">
    <name type="scientific">Paxillus involutus ATCC 200175</name>
    <dbReference type="NCBI Taxonomy" id="664439"/>
    <lineage>
        <taxon>Eukaryota</taxon>
        <taxon>Fungi</taxon>
        <taxon>Dikarya</taxon>
        <taxon>Basidiomycota</taxon>
        <taxon>Agaricomycotina</taxon>
        <taxon>Agaricomycetes</taxon>
        <taxon>Agaricomycetidae</taxon>
        <taxon>Boletales</taxon>
        <taxon>Paxilineae</taxon>
        <taxon>Paxillaceae</taxon>
        <taxon>Paxillus</taxon>
    </lineage>
</organism>
<keyword evidence="3" id="KW-1185">Reference proteome</keyword>
<evidence type="ECO:0000313" key="3">
    <source>
        <dbReference type="Proteomes" id="UP000053647"/>
    </source>
</evidence>
<dbReference type="AlphaFoldDB" id="A0A0C9STG6"/>
<proteinExistence type="predicted"/>
<evidence type="ECO:0000256" key="1">
    <source>
        <dbReference type="SAM" id="MobiDB-lite"/>
    </source>
</evidence>
<dbReference type="EMBL" id="KN819369">
    <property type="protein sequence ID" value="KIJ12074.1"/>
    <property type="molecule type" value="Genomic_DNA"/>
</dbReference>
<feature type="compositionally biased region" description="Low complexity" evidence="1">
    <location>
        <begin position="59"/>
        <end position="72"/>
    </location>
</feature>
<name>A0A0C9STG6_PAXIN</name>
<feature type="region of interest" description="Disordered" evidence="1">
    <location>
        <begin position="36"/>
        <end position="89"/>
    </location>
</feature>
<sequence>MDPTNMNVDGPLQEDDLYVDDDRDARMDVDLQADDQEFPSNLDDGDMHATGPCISQSFNSPPKLPNKLLSPAATPPHPTDILAPTMGPA</sequence>
<gene>
    <name evidence="2" type="ORF">PAXINDRAFT_15102</name>
</gene>
<reference evidence="3" key="2">
    <citation type="submission" date="2015-01" db="EMBL/GenBank/DDBJ databases">
        <title>Evolutionary Origins and Diversification of the Mycorrhizal Mutualists.</title>
        <authorList>
            <consortium name="DOE Joint Genome Institute"/>
            <consortium name="Mycorrhizal Genomics Consortium"/>
            <person name="Kohler A."/>
            <person name="Kuo A."/>
            <person name="Nagy L.G."/>
            <person name="Floudas D."/>
            <person name="Copeland A."/>
            <person name="Barry K.W."/>
            <person name="Cichocki N."/>
            <person name="Veneault-Fourrey C."/>
            <person name="LaButti K."/>
            <person name="Lindquist E.A."/>
            <person name="Lipzen A."/>
            <person name="Lundell T."/>
            <person name="Morin E."/>
            <person name="Murat C."/>
            <person name="Riley R."/>
            <person name="Ohm R."/>
            <person name="Sun H."/>
            <person name="Tunlid A."/>
            <person name="Henrissat B."/>
            <person name="Grigoriev I.V."/>
            <person name="Hibbett D.S."/>
            <person name="Martin F."/>
        </authorList>
    </citation>
    <scope>NUCLEOTIDE SEQUENCE [LARGE SCALE GENOMIC DNA]</scope>
    <source>
        <strain evidence="3">ATCC 200175</strain>
    </source>
</reference>
<dbReference type="Proteomes" id="UP000053647">
    <property type="component" value="Unassembled WGS sequence"/>
</dbReference>
<dbReference type="HOGENOM" id="CLU_2455378_0_0_1"/>
<reference evidence="2 3" key="1">
    <citation type="submission" date="2014-06" db="EMBL/GenBank/DDBJ databases">
        <authorList>
            <consortium name="DOE Joint Genome Institute"/>
            <person name="Kuo A."/>
            <person name="Kohler A."/>
            <person name="Nagy L.G."/>
            <person name="Floudas D."/>
            <person name="Copeland A."/>
            <person name="Barry K.W."/>
            <person name="Cichocki N."/>
            <person name="Veneault-Fourrey C."/>
            <person name="LaButti K."/>
            <person name="Lindquist E.A."/>
            <person name="Lipzen A."/>
            <person name="Lundell T."/>
            <person name="Morin E."/>
            <person name="Murat C."/>
            <person name="Sun H."/>
            <person name="Tunlid A."/>
            <person name="Henrissat B."/>
            <person name="Grigoriev I.V."/>
            <person name="Hibbett D.S."/>
            <person name="Martin F."/>
            <person name="Nordberg H.P."/>
            <person name="Cantor M.N."/>
            <person name="Hua S.X."/>
        </authorList>
    </citation>
    <scope>NUCLEOTIDE SEQUENCE [LARGE SCALE GENOMIC DNA]</scope>
    <source>
        <strain evidence="2 3">ATCC 200175</strain>
    </source>
</reference>
<accession>A0A0C9STG6</accession>
<evidence type="ECO:0000313" key="2">
    <source>
        <dbReference type="EMBL" id="KIJ12074.1"/>
    </source>
</evidence>